<keyword evidence="3" id="KW-1185">Reference proteome</keyword>
<evidence type="ECO:0000313" key="3">
    <source>
        <dbReference type="Proteomes" id="UP000188388"/>
    </source>
</evidence>
<name>A0A1R3V4Z2_9HYPH</name>
<accession>A0A1R3V4Z2</accession>
<dbReference type="EMBL" id="FTPD01000006">
    <property type="protein sequence ID" value="SIT54298.1"/>
    <property type="molecule type" value="Genomic_DNA"/>
</dbReference>
<feature type="region of interest" description="Disordered" evidence="1">
    <location>
        <begin position="145"/>
        <end position="173"/>
    </location>
</feature>
<organism evidence="2 3">
    <name type="scientific">Mesorhizobium prunaredense</name>
    <dbReference type="NCBI Taxonomy" id="1631249"/>
    <lineage>
        <taxon>Bacteria</taxon>
        <taxon>Pseudomonadati</taxon>
        <taxon>Pseudomonadota</taxon>
        <taxon>Alphaproteobacteria</taxon>
        <taxon>Hyphomicrobiales</taxon>
        <taxon>Phyllobacteriaceae</taxon>
        <taxon>Mesorhizobium</taxon>
    </lineage>
</organism>
<proteinExistence type="predicted"/>
<gene>
    <name evidence="2" type="ORF">BQ8794_140443</name>
</gene>
<evidence type="ECO:0000313" key="2">
    <source>
        <dbReference type="EMBL" id="SIT54298.1"/>
    </source>
</evidence>
<sequence length="189" mass="20074">MKPRGWLGWGYEAYVFSFVLAVKQALCLSCGIERRAAREDGVADQAAVGNGGFADASWRRDNGSQVTVLGFATKSPALNSSTNSCRKTHPQKVGDLRQISATLFALALDSALRWASSVPMDGFVTNGGISVWPPACRFADQDRLAREGQPAGPRKGAAQAQPGRGHRAWHGRTTADGHAEGICSGCLES</sequence>
<dbReference type="AlphaFoldDB" id="A0A1R3V4Z2"/>
<dbReference type="STRING" id="1631249.BQ8794_140443"/>
<protein>
    <submittedName>
        <fullName evidence="2">Uncharacterized protein</fullName>
    </submittedName>
</protein>
<evidence type="ECO:0000256" key="1">
    <source>
        <dbReference type="SAM" id="MobiDB-lite"/>
    </source>
</evidence>
<reference evidence="3" key="1">
    <citation type="submission" date="2017-01" db="EMBL/GenBank/DDBJ databases">
        <authorList>
            <person name="Brunel B."/>
        </authorList>
    </citation>
    <scope>NUCLEOTIDE SEQUENCE [LARGE SCALE GENOMIC DNA]</scope>
</reference>
<dbReference type="Proteomes" id="UP000188388">
    <property type="component" value="Unassembled WGS sequence"/>
</dbReference>